<evidence type="ECO:0000313" key="10">
    <source>
        <dbReference type="Proteomes" id="UP001159364"/>
    </source>
</evidence>
<feature type="domain" description="TIR" evidence="8">
    <location>
        <begin position="36"/>
        <end position="202"/>
    </location>
</feature>
<dbReference type="InterPro" id="IPR044974">
    <property type="entry name" value="Disease_R_plants"/>
</dbReference>
<protein>
    <recommendedName>
        <fullName evidence="1">ADP-ribosyl cyclase/cyclic ADP-ribose hydrolase</fullName>
        <ecNumber evidence="1">3.2.2.6</ecNumber>
    </recommendedName>
</protein>
<evidence type="ECO:0000256" key="5">
    <source>
        <dbReference type="ARBA" id="ARBA00022821"/>
    </source>
</evidence>
<sequence length="740" mass="84323">MDFCWLISVWRYSSSTTMASYSSSSSSLASQSPHPWRYDVFISFRGEDTRRSFTSHLYDALCRKALLTFIDNDELQRGEEIAPSLLQAIQESNVAVVVFSKDYASSTWCLDELLKIIECHRTCGQIVIPVFYDVNPSHIRKQSHNVATAFKKHEQNPRNAHKMKNWRDALTMTANLSGFDSKDFRKDRILISEIVEDISKKLVKSTVCNGDQQLVGVDSHFQQIKQALSFEGQDVCIIGIWGMGGIGKTTIAEFIFKRLSSEFEGCCFLEDVRERSKVRDLRKELISQLLGEKDRNVYAFLETRLGRRRALIVLDDVDDSQQLDSLIGDPCWFGSRSVIIITGRDKQVLGRRTGFLYKVGPLKDKEALQLFSRSAFKQNYPRNDYESLSSSIVKYAQGNPLALKVLGSSLSGKTTKEWESALKKLLKGPNKNIQDVLQMGYDRLDGMEKDIFLHIACFFKGENKDVVMRVLESCEFDADIVVSVLVDKCFVTISGNILEMHDLMQEMGKEIVRQESKHPNERSRLWDPKDVFKVLAQDKGAEAVESIMLDVSKISKIDLNPKVFTKTPNLKFLKFYASEGQNNLHLPQGLDYLPNELTYFHWEGYPSESFPHNFRSNHLIVFGLPNSKIKQLQEEVRDENMGYLVASQPKFGYCPSKPAVAKFRAQAVYVDFIKQWNIGVYFLLRFQEIAGALDSALSATPLIPIQNGESNGLTLKQSITLLESPCYFLLERRCSYCLFL</sequence>
<dbReference type="Proteomes" id="UP001159364">
    <property type="component" value="Linkage Group LG08"/>
</dbReference>
<dbReference type="InterPro" id="IPR042197">
    <property type="entry name" value="Apaf_helical"/>
</dbReference>
<keyword evidence="6" id="KW-0520">NAD</keyword>
<dbReference type="FunFam" id="3.40.50.10140:FF:000007">
    <property type="entry name" value="Disease resistance protein (TIR-NBS-LRR class)"/>
    <property type="match status" value="1"/>
</dbReference>
<dbReference type="InterPro" id="IPR058192">
    <property type="entry name" value="WHD_ROQ1-like"/>
</dbReference>
<evidence type="ECO:0000256" key="6">
    <source>
        <dbReference type="ARBA" id="ARBA00023027"/>
    </source>
</evidence>
<dbReference type="InterPro" id="IPR027417">
    <property type="entry name" value="P-loop_NTPase"/>
</dbReference>
<evidence type="ECO:0000256" key="2">
    <source>
        <dbReference type="ARBA" id="ARBA00022614"/>
    </source>
</evidence>
<comment type="catalytic activity">
    <reaction evidence="7">
        <text>NAD(+) + H2O = ADP-D-ribose + nicotinamide + H(+)</text>
        <dbReference type="Rhea" id="RHEA:16301"/>
        <dbReference type="ChEBI" id="CHEBI:15377"/>
        <dbReference type="ChEBI" id="CHEBI:15378"/>
        <dbReference type="ChEBI" id="CHEBI:17154"/>
        <dbReference type="ChEBI" id="CHEBI:57540"/>
        <dbReference type="ChEBI" id="CHEBI:57967"/>
        <dbReference type="EC" id="3.2.2.6"/>
    </reaction>
    <physiologicalReaction direction="left-to-right" evidence="7">
        <dbReference type="Rhea" id="RHEA:16302"/>
    </physiologicalReaction>
</comment>
<evidence type="ECO:0000256" key="4">
    <source>
        <dbReference type="ARBA" id="ARBA00022801"/>
    </source>
</evidence>
<dbReference type="AlphaFoldDB" id="A0AAV8UHE7"/>
<dbReference type="InterPro" id="IPR035897">
    <property type="entry name" value="Toll_tir_struct_dom_sf"/>
</dbReference>
<dbReference type="PANTHER" id="PTHR11017">
    <property type="entry name" value="LEUCINE-RICH REPEAT-CONTAINING PROTEIN"/>
    <property type="match status" value="1"/>
</dbReference>
<dbReference type="InterPro" id="IPR024603">
    <property type="entry name" value="COG_complex_COG2_C"/>
</dbReference>
<dbReference type="Pfam" id="PF01582">
    <property type="entry name" value="TIR"/>
    <property type="match status" value="1"/>
</dbReference>
<dbReference type="InterPro" id="IPR036390">
    <property type="entry name" value="WH_DNA-bd_sf"/>
</dbReference>
<proteinExistence type="predicted"/>
<dbReference type="Gene3D" id="3.40.50.10140">
    <property type="entry name" value="Toll/interleukin-1 receptor homology (TIR) domain"/>
    <property type="match status" value="1"/>
</dbReference>
<keyword evidence="10" id="KW-1185">Reference proteome</keyword>
<evidence type="ECO:0000313" key="9">
    <source>
        <dbReference type="EMBL" id="KAJ8900503.1"/>
    </source>
</evidence>
<dbReference type="Pfam" id="PF00931">
    <property type="entry name" value="NB-ARC"/>
    <property type="match status" value="1"/>
</dbReference>
<dbReference type="Gene3D" id="1.10.8.430">
    <property type="entry name" value="Helical domain of apoptotic protease-activating factors"/>
    <property type="match status" value="1"/>
</dbReference>
<dbReference type="GO" id="GO:0061809">
    <property type="term" value="F:NAD+ nucleosidase activity, cyclic ADP-ribose generating"/>
    <property type="evidence" value="ECO:0007669"/>
    <property type="project" value="UniProtKB-EC"/>
</dbReference>
<dbReference type="PANTHER" id="PTHR11017:SF479">
    <property type="entry name" value="DISEASE RESISTANCE PROTEIN (TIR-NBS-LRR CLASS) FAMILY"/>
    <property type="match status" value="1"/>
</dbReference>
<dbReference type="EMBL" id="JAIWQS010000008">
    <property type="protein sequence ID" value="KAJ8900503.1"/>
    <property type="molecule type" value="Genomic_DNA"/>
</dbReference>
<accession>A0AAV8UHE7</accession>
<dbReference type="SUPFAM" id="SSF52200">
    <property type="entry name" value="Toll/Interleukin receptor TIR domain"/>
    <property type="match status" value="1"/>
</dbReference>
<dbReference type="Gene3D" id="3.40.50.300">
    <property type="entry name" value="P-loop containing nucleotide triphosphate hydrolases"/>
    <property type="match status" value="1"/>
</dbReference>
<comment type="caution">
    <text evidence="9">The sequence shown here is derived from an EMBL/GenBank/DDBJ whole genome shotgun (WGS) entry which is preliminary data.</text>
</comment>
<reference evidence="9 10" key="1">
    <citation type="submission" date="2021-09" db="EMBL/GenBank/DDBJ databases">
        <title>Genomic insights and catalytic innovation underlie evolution of tropane alkaloids biosynthesis.</title>
        <authorList>
            <person name="Wang Y.-J."/>
            <person name="Tian T."/>
            <person name="Huang J.-P."/>
            <person name="Huang S.-X."/>
        </authorList>
    </citation>
    <scope>NUCLEOTIDE SEQUENCE [LARGE SCALE GENOMIC DNA]</scope>
    <source>
        <strain evidence="9">KIB-2018</strain>
        <tissue evidence="9">Leaf</tissue>
    </source>
</reference>
<name>A0AAV8UHE7_9ROSI</name>
<organism evidence="9 10">
    <name type="scientific">Erythroxylum novogranatense</name>
    <dbReference type="NCBI Taxonomy" id="1862640"/>
    <lineage>
        <taxon>Eukaryota</taxon>
        <taxon>Viridiplantae</taxon>
        <taxon>Streptophyta</taxon>
        <taxon>Embryophyta</taxon>
        <taxon>Tracheophyta</taxon>
        <taxon>Spermatophyta</taxon>
        <taxon>Magnoliopsida</taxon>
        <taxon>eudicotyledons</taxon>
        <taxon>Gunneridae</taxon>
        <taxon>Pentapetalae</taxon>
        <taxon>rosids</taxon>
        <taxon>fabids</taxon>
        <taxon>Malpighiales</taxon>
        <taxon>Erythroxylaceae</taxon>
        <taxon>Erythroxylum</taxon>
    </lineage>
</organism>
<dbReference type="Pfam" id="PF12022">
    <property type="entry name" value="COG2_C"/>
    <property type="match status" value="1"/>
</dbReference>
<dbReference type="SUPFAM" id="SSF52540">
    <property type="entry name" value="P-loop containing nucleoside triphosphate hydrolases"/>
    <property type="match status" value="1"/>
</dbReference>
<dbReference type="PROSITE" id="PS50104">
    <property type="entry name" value="TIR"/>
    <property type="match status" value="1"/>
</dbReference>
<dbReference type="EC" id="3.2.2.6" evidence="1"/>
<evidence type="ECO:0000256" key="7">
    <source>
        <dbReference type="ARBA" id="ARBA00047304"/>
    </source>
</evidence>
<dbReference type="SUPFAM" id="SSF46785">
    <property type="entry name" value="Winged helix' DNA-binding domain"/>
    <property type="match status" value="1"/>
</dbReference>
<dbReference type="InterPro" id="IPR000157">
    <property type="entry name" value="TIR_dom"/>
</dbReference>
<keyword evidence="3" id="KW-0677">Repeat</keyword>
<keyword evidence="4" id="KW-0378">Hydrolase</keyword>
<keyword evidence="5" id="KW-0611">Plant defense</keyword>
<dbReference type="GO" id="GO:0007165">
    <property type="term" value="P:signal transduction"/>
    <property type="evidence" value="ECO:0007669"/>
    <property type="project" value="InterPro"/>
</dbReference>
<dbReference type="InterPro" id="IPR002182">
    <property type="entry name" value="NB-ARC"/>
</dbReference>
<evidence type="ECO:0000259" key="8">
    <source>
        <dbReference type="PROSITE" id="PS50104"/>
    </source>
</evidence>
<dbReference type="SMART" id="SM00255">
    <property type="entry name" value="TIR"/>
    <property type="match status" value="1"/>
</dbReference>
<dbReference type="FunFam" id="1.10.8.430:FF:000002">
    <property type="entry name" value="Disease resistance protein (TIR-NBS-LRR class)"/>
    <property type="match status" value="1"/>
</dbReference>
<evidence type="ECO:0000256" key="1">
    <source>
        <dbReference type="ARBA" id="ARBA00011982"/>
    </source>
</evidence>
<evidence type="ECO:0000256" key="3">
    <source>
        <dbReference type="ARBA" id="ARBA00022737"/>
    </source>
</evidence>
<dbReference type="Pfam" id="PF23282">
    <property type="entry name" value="WHD_ROQ1"/>
    <property type="match status" value="1"/>
</dbReference>
<dbReference type="PRINTS" id="PR00364">
    <property type="entry name" value="DISEASERSIST"/>
</dbReference>
<dbReference type="GO" id="GO:0043531">
    <property type="term" value="F:ADP binding"/>
    <property type="evidence" value="ECO:0007669"/>
    <property type="project" value="InterPro"/>
</dbReference>
<keyword evidence="2" id="KW-0433">Leucine-rich repeat</keyword>
<dbReference type="GO" id="GO:0006952">
    <property type="term" value="P:defense response"/>
    <property type="evidence" value="ECO:0007669"/>
    <property type="project" value="UniProtKB-KW"/>
</dbReference>
<gene>
    <name evidence="9" type="ORF">K2173_025280</name>
</gene>